<dbReference type="InterPro" id="IPR036961">
    <property type="entry name" value="Kinesin_motor_dom_sf"/>
</dbReference>
<dbReference type="SUPFAM" id="SSF57997">
    <property type="entry name" value="Tropomyosin"/>
    <property type="match status" value="1"/>
</dbReference>
<sequence>MGSRLLAVACTFATAEISRAAQAAMRSTTASLIRTAPIPLHSCRHFAIATTVSKRNHMSTASNSHVSALSPYSSQQRPYSSFNWGNPSRPARTLDNIADLDVKKPQSSSYDFAFRVKTEDEQSSDPVQDFASDLEFTDLHPNNKLQSLAPTAPRAQMRLVARTGRTVHVGNNVDVARSFKLLAVQVGQNKVRREFNLQRFHERPGKKRKRLRSERWQARFRKGFKATISRVRELTAQGCMYATLSWAYEAHGTSGFIDYATNSTRATTVPVVDTSQPNIAPRLPGTVQTTPNMYPSNGVEANSNRPSSTRLRNYHDVGVTANLPTPVQHKTRGDLGTSRLSPLPTDRWNKDRSTSIENGVSRAKLAKRERASDKDGVPLEAYKKVLAFEERVSGFDQQLNTLRKLVDETLLRSKSIGRSDEKESKRATQKGDADLHKLSHYKPQQIFQEENKTSKEVECETQTLELQEKLQDAQAKIQDLFSKHEEQKLQFDRAVASGPSGEWKSLASQSKDLLGRLDSMAQHVGNSIHSYLEKYDQHLKDTTSHHWERLQHELENNLGQLSGEMTRKGEFEENLLQEYKNSTAWYQQEIQNLQGQKSEKEASLEQLRLDCLNERQRLNDEHELELKAKVTEHARLVEKLHRNQQRLVSWYSKRMDEKAEKWQTSLAAVEGEKALLLDERNSERLEHEKEKQELTADLTRVKRDLDAMSKLKQDLEMCLNEGKQTDPVEFKILHDKLADYEAKSRDYIEEIEQLCANRKELNDKIRDSEETLERCERELLGYREKLEGVPKEIQELQESHHAATKLLKEEYTKQKSQIEEEHQIQIRAGREKIERLEQLTESLRNSKLEQTEQHCKVLEDNTNKWQEDVNKRRIEWQKELDQSYELVREAKATAHSRDSKIDALEQDAQRAQDNIKTLTSKLDESYDTVREGKAALQSKDSTIGILEQETQAAQNRIKALTLEIDKSHQDAREAKGEIHSINIKIQALELEAKGAQSKIQNLTSELDQSCTSINEAKATILSKDTRIEALELEARQTQNKVQILTSELDQAKEVQQTGLKAQEEVKLINQGLEKDLSNLRQSLKGTKDEKKQLVEQVAKLEQDIQSTSKEKETLEGNLKTARQKLAAKVKEASAAQKDLDEKKQQLSTLQGKADRAQKQLLDSQSQIKLKDAQLEKLKVTLKNERNKSEELRVAQKADREDDARVTDLTAKIKRLGDIEGALSLQITDQNKLLQQRNKTIRALEEQLAAAAHERQALEETMKQALMKEESKRSIIFNEFQKLRKDIRVMCRIRPSKPGDGNMLDYETSEGKFHSKPAGLEIISQKSRYGTSTQVEDRTKHYSFDRVFEAEETNEDVWLEISQFVQSFIEGRQVTIFCYGQTATGKTPSSLKKLTAAVKKAGQSPSGAAATRSTSRRSDSCCPTGRSRTRL</sequence>
<comment type="similarity">
    <text evidence="4">Belongs to the TRAFAC class myosin-kinesin ATPase superfamily. Kinesin family.</text>
</comment>
<dbReference type="Pfam" id="PF16796">
    <property type="entry name" value="Microtub_bd"/>
    <property type="match status" value="1"/>
</dbReference>
<dbReference type="InterPro" id="IPR031852">
    <property type="entry name" value="Vik1/Cik1_MT-bd"/>
</dbReference>
<evidence type="ECO:0000256" key="5">
    <source>
        <dbReference type="SAM" id="Coils"/>
    </source>
</evidence>
<gene>
    <name evidence="8" type="ORF">NPX13_g8165</name>
</gene>
<feature type="compositionally biased region" description="Polar residues" evidence="6">
    <location>
        <begin position="286"/>
        <end position="306"/>
    </location>
</feature>
<dbReference type="Gene3D" id="1.10.287.1490">
    <property type="match status" value="1"/>
</dbReference>
<keyword evidence="9" id="KW-1185">Reference proteome</keyword>
<keyword evidence="2" id="KW-0689">Ribosomal protein</keyword>
<dbReference type="InterPro" id="IPR001911">
    <property type="entry name" value="Ribosomal_bS21"/>
</dbReference>
<feature type="coiled-coil region" evidence="5">
    <location>
        <begin position="894"/>
        <end position="1194"/>
    </location>
</feature>
<dbReference type="GO" id="GO:0070124">
    <property type="term" value="P:mitochondrial translational initiation"/>
    <property type="evidence" value="ECO:0007669"/>
    <property type="project" value="TreeGrafter"/>
</dbReference>
<feature type="coiled-coil region" evidence="5">
    <location>
        <begin position="1226"/>
        <end position="1267"/>
    </location>
</feature>
<feature type="coiled-coil region" evidence="5">
    <location>
        <begin position="677"/>
        <end position="711"/>
    </location>
</feature>
<dbReference type="GO" id="GO:0007018">
    <property type="term" value="P:microtubule-based movement"/>
    <property type="evidence" value="ECO:0007669"/>
    <property type="project" value="InterPro"/>
</dbReference>
<feature type="region of interest" description="Disordered" evidence="6">
    <location>
        <begin position="321"/>
        <end position="353"/>
    </location>
</feature>
<dbReference type="SUPFAM" id="SSF52540">
    <property type="entry name" value="P-loop containing nucleoside triphosphate hydrolases"/>
    <property type="match status" value="1"/>
</dbReference>
<dbReference type="Gene3D" id="3.40.850.10">
    <property type="entry name" value="Kinesin motor domain"/>
    <property type="match status" value="1"/>
</dbReference>
<evidence type="ECO:0000259" key="7">
    <source>
        <dbReference type="PROSITE" id="PS50067"/>
    </source>
</evidence>
<evidence type="ECO:0000256" key="4">
    <source>
        <dbReference type="PROSITE-ProRule" id="PRU00283"/>
    </source>
</evidence>
<feature type="region of interest" description="Disordered" evidence="6">
    <location>
        <begin position="416"/>
        <end position="435"/>
    </location>
</feature>
<proteinExistence type="inferred from homology"/>
<feature type="coiled-coil region" evidence="5">
    <location>
        <begin position="576"/>
        <end position="610"/>
    </location>
</feature>
<evidence type="ECO:0000256" key="3">
    <source>
        <dbReference type="ARBA" id="ARBA00023274"/>
    </source>
</evidence>
<dbReference type="InterPro" id="IPR027417">
    <property type="entry name" value="P-loop_NTPase"/>
</dbReference>
<dbReference type="GO" id="GO:0003777">
    <property type="term" value="F:microtubule motor activity"/>
    <property type="evidence" value="ECO:0007669"/>
    <property type="project" value="InterPro"/>
</dbReference>
<evidence type="ECO:0000313" key="9">
    <source>
        <dbReference type="Proteomes" id="UP001148614"/>
    </source>
</evidence>
<feature type="compositionally biased region" description="Low complexity" evidence="6">
    <location>
        <begin position="1403"/>
        <end position="1412"/>
    </location>
</feature>
<name>A0A9W8TIL1_9PEZI</name>
<dbReference type="PANTHER" id="PTHR41237">
    <property type="entry name" value="37S RIBOSOMAL PROTEIN MRP21, MITOCHONDRIAL"/>
    <property type="match status" value="1"/>
</dbReference>
<keyword evidence="4" id="KW-0067">ATP-binding</keyword>
<feature type="coiled-coil region" evidence="5">
    <location>
        <begin position="737"/>
        <end position="785"/>
    </location>
</feature>
<dbReference type="InterPro" id="IPR001752">
    <property type="entry name" value="Kinesin_motor_dom"/>
</dbReference>
<dbReference type="GO" id="GO:0003735">
    <property type="term" value="F:structural constituent of ribosome"/>
    <property type="evidence" value="ECO:0007669"/>
    <property type="project" value="InterPro"/>
</dbReference>
<reference evidence="8" key="1">
    <citation type="submission" date="2022-07" db="EMBL/GenBank/DDBJ databases">
        <title>Genome Sequence of Xylaria arbuscula.</title>
        <authorList>
            <person name="Buettner E."/>
        </authorList>
    </citation>
    <scope>NUCLEOTIDE SEQUENCE</scope>
    <source>
        <strain evidence="8">VT107</strain>
    </source>
</reference>
<dbReference type="EMBL" id="JANPWZ010001747">
    <property type="protein sequence ID" value="KAJ3563524.1"/>
    <property type="molecule type" value="Genomic_DNA"/>
</dbReference>
<accession>A0A9W8TIL1</accession>
<dbReference type="Pfam" id="PF01165">
    <property type="entry name" value="Ribosomal_S21"/>
    <property type="match status" value="1"/>
</dbReference>
<dbReference type="GO" id="GO:0005524">
    <property type="term" value="F:ATP binding"/>
    <property type="evidence" value="ECO:0007669"/>
    <property type="project" value="UniProtKB-UniRule"/>
</dbReference>
<organism evidence="8 9">
    <name type="scientific">Xylaria arbuscula</name>
    <dbReference type="NCBI Taxonomy" id="114810"/>
    <lineage>
        <taxon>Eukaryota</taxon>
        <taxon>Fungi</taxon>
        <taxon>Dikarya</taxon>
        <taxon>Ascomycota</taxon>
        <taxon>Pezizomycotina</taxon>
        <taxon>Sordariomycetes</taxon>
        <taxon>Xylariomycetidae</taxon>
        <taxon>Xylariales</taxon>
        <taxon>Xylariaceae</taxon>
        <taxon>Xylaria</taxon>
    </lineage>
</organism>
<feature type="region of interest" description="Disordered" evidence="6">
    <location>
        <begin position="1395"/>
        <end position="1430"/>
    </location>
</feature>
<comment type="caution">
    <text evidence="8">The sequence shown here is derived from an EMBL/GenBank/DDBJ whole genome shotgun (WGS) entry which is preliminary data.</text>
</comment>
<feature type="coiled-coil region" evidence="5">
    <location>
        <begin position="463"/>
        <end position="490"/>
    </location>
</feature>
<evidence type="ECO:0000256" key="6">
    <source>
        <dbReference type="SAM" id="MobiDB-lite"/>
    </source>
</evidence>
<keyword evidence="3" id="KW-0687">Ribonucleoprotein</keyword>
<feature type="coiled-coil region" evidence="5">
    <location>
        <begin position="819"/>
        <end position="868"/>
    </location>
</feature>
<evidence type="ECO:0000256" key="1">
    <source>
        <dbReference type="ARBA" id="ARBA00006640"/>
    </source>
</evidence>
<dbReference type="GO" id="GO:0005763">
    <property type="term" value="C:mitochondrial small ribosomal subunit"/>
    <property type="evidence" value="ECO:0007669"/>
    <property type="project" value="TreeGrafter"/>
</dbReference>
<feature type="domain" description="Kinesin motor" evidence="7">
    <location>
        <begin position="1285"/>
        <end position="1430"/>
    </location>
</feature>
<dbReference type="PANTHER" id="PTHR41237:SF1">
    <property type="entry name" value="SMALL RIBOSOMAL SUBUNIT PROTEIN BS21M"/>
    <property type="match status" value="1"/>
</dbReference>
<evidence type="ECO:0000256" key="2">
    <source>
        <dbReference type="ARBA" id="ARBA00022980"/>
    </source>
</evidence>
<feature type="region of interest" description="Disordered" evidence="6">
    <location>
        <begin position="275"/>
        <end position="306"/>
    </location>
</feature>
<feature type="binding site" evidence="4">
    <location>
        <begin position="1379"/>
        <end position="1386"/>
    </location>
    <ligand>
        <name>ATP</name>
        <dbReference type="ChEBI" id="CHEBI:30616"/>
    </ligand>
</feature>
<dbReference type="VEuPathDB" id="FungiDB:F4678DRAFT_435800"/>
<protein>
    <recommendedName>
        <fullName evidence="7">Kinesin motor domain-containing protein</fullName>
    </recommendedName>
</protein>
<keyword evidence="4" id="KW-0547">Nucleotide-binding</keyword>
<dbReference type="Proteomes" id="UP001148614">
    <property type="component" value="Unassembled WGS sequence"/>
</dbReference>
<dbReference type="PROSITE" id="PS50067">
    <property type="entry name" value="KINESIN_MOTOR_2"/>
    <property type="match status" value="1"/>
</dbReference>
<dbReference type="GO" id="GO:0008017">
    <property type="term" value="F:microtubule binding"/>
    <property type="evidence" value="ECO:0007669"/>
    <property type="project" value="InterPro"/>
</dbReference>
<evidence type="ECO:0000313" key="8">
    <source>
        <dbReference type="EMBL" id="KAJ3563524.1"/>
    </source>
</evidence>
<dbReference type="InterPro" id="IPR052837">
    <property type="entry name" value="Mitoribosomal_bS21"/>
</dbReference>
<keyword evidence="4" id="KW-0505">Motor protein</keyword>
<keyword evidence="5" id="KW-0175">Coiled coil</keyword>
<comment type="similarity">
    <text evidence="1">Belongs to the bacterial ribosomal protein bS21 family.</text>
</comment>